<dbReference type="OrthoDB" id="7916291at2"/>
<evidence type="ECO:0000313" key="4">
    <source>
        <dbReference type="Proteomes" id="UP000003781"/>
    </source>
</evidence>
<gene>
    <name evidence="3" type="ORF">CY0110_06334</name>
</gene>
<dbReference type="SMART" id="SM00899">
    <property type="entry name" value="FeoA"/>
    <property type="match status" value="1"/>
</dbReference>
<keyword evidence="1" id="KW-0408">Iron</keyword>
<name>A3IUJ4_9CHRO</name>
<dbReference type="RefSeq" id="WP_008277050.1">
    <property type="nucleotide sequence ID" value="NZ_AAXW01000035.1"/>
</dbReference>
<comment type="caution">
    <text evidence="3">The sequence shown here is derived from an EMBL/GenBank/DDBJ whole genome shotgun (WGS) entry which is preliminary data.</text>
</comment>
<feature type="domain" description="Ferrous iron transporter FeoA-like" evidence="2">
    <location>
        <begin position="1"/>
        <end position="75"/>
    </location>
</feature>
<keyword evidence="4" id="KW-1185">Reference proteome</keyword>
<dbReference type="GO" id="GO:0046914">
    <property type="term" value="F:transition metal ion binding"/>
    <property type="evidence" value="ECO:0007669"/>
    <property type="project" value="InterPro"/>
</dbReference>
<reference evidence="3 4" key="1">
    <citation type="submission" date="2007-03" db="EMBL/GenBank/DDBJ databases">
        <authorList>
            <person name="Stal L."/>
            <person name="Ferriera S."/>
            <person name="Johnson J."/>
            <person name="Kravitz S."/>
            <person name="Beeson K."/>
            <person name="Sutton G."/>
            <person name="Rogers Y.-H."/>
            <person name="Friedman R."/>
            <person name="Frazier M."/>
            <person name="Venter J.C."/>
        </authorList>
    </citation>
    <scope>NUCLEOTIDE SEQUENCE [LARGE SCALE GENOMIC DNA]</scope>
    <source>
        <strain evidence="3 4">CCY0110</strain>
    </source>
</reference>
<proteinExistence type="predicted"/>
<dbReference type="Proteomes" id="UP000003781">
    <property type="component" value="Unassembled WGS sequence"/>
</dbReference>
<evidence type="ECO:0000259" key="2">
    <source>
        <dbReference type="SMART" id="SM00899"/>
    </source>
</evidence>
<dbReference type="Pfam" id="PF04023">
    <property type="entry name" value="FeoA"/>
    <property type="match status" value="1"/>
</dbReference>
<dbReference type="InterPro" id="IPR007167">
    <property type="entry name" value="Fe-transptr_FeoA-like"/>
</dbReference>
<accession>A3IUJ4</accession>
<dbReference type="InterPro" id="IPR053184">
    <property type="entry name" value="FeoA-like"/>
</dbReference>
<evidence type="ECO:0000313" key="3">
    <source>
        <dbReference type="EMBL" id="EAZ89881.1"/>
    </source>
</evidence>
<organism evidence="3 4">
    <name type="scientific">Crocosphaera chwakensis CCY0110</name>
    <dbReference type="NCBI Taxonomy" id="391612"/>
    <lineage>
        <taxon>Bacteria</taxon>
        <taxon>Bacillati</taxon>
        <taxon>Cyanobacteriota</taxon>
        <taxon>Cyanophyceae</taxon>
        <taxon>Oscillatoriophycideae</taxon>
        <taxon>Chroococcales</taxon>
        <taxon>Aphanothecaceae</taxon>
        <taxon>Crocosphaera</taxon>
        <taxon>Crocosphaera chwakensis</taxon>
    </lineage>
</organism>
<dbReference type="eggNOG" id="COG1918">
    <property type="taxonomic scope" value="Bacteria"/>
</dbReference>
<dbReference type="InterPro" id="IPR038157">
    <property type="entry name" value="FeoA_core_dom"/>
</dbReference>
<dbReference type="InterPro" id="IPR008988">
    <property type="entry name" value="Transcriptional_repressor_C"/>
</dbReference>
<dbReference type="Gene3D" id="2.30.30.90">
    <property type="match status" value="1"/>
</dbReference>
<protein>
    <recommendedName>
        <fullName evidence="2">Ferrous iron transporter FeoA-like domain-containing protein</fullName>
    </recommendedName>
</protein>
<evidence type="ECO:0000256" key="1">
    <source>
        <dbReference type="ARBA" id="ARBA00023004"/>
    </source>
</evidence>
<dbReference type="PANTHER" id="PTHR43151:SF1">
    <property type="entry name" value="SSR2333 PROTEIN"/>
    <property type="match status" value="1"/>
</dbReference>
<dbReference type="AlphaFoldDB" id="A3IUJ4"/>
<dbReference type="SUPFAM" id="SSF50037">
    <property type="entry name" value="C-terminal domain of transcriptional repressors"/>
    <property type="match status" value="1"/>
</dbReference>
<dbReference type="PANTHER" id="PTHR43151">
    <property type="entry name" value="FEOA FAMILY PROTEIN"/>
    <property type="match status" value="1"/>
</dbReference>
<dbReference type="EMBL" id="AAXW01000035">
    <property type="protein sequence ID" value="EAZ89881.1"/>
    <property type="molecule type" value="Genomic_DNA"/>
</dbReference>
<sequence length="78" mass="8738">MKLLNLKPGHSGIIRTLNIDDPGLSRRLEAMGFIAGQEVKLLRKAWWNGPLHVRVGITTEVAMRRHEAEGIEIEPSVN</sequence>